<dbReference type="Pfam" id="PF00485">
    <property type="entry name" value="PRK"/>
    <property type="match status" value="1"/>
</dbReference>
<proteinExistence type="predicted"/>
<dbReference type="AlphaFoldDB" id="E0XTM3"/>
<dbReference type="InterPro" id="IPR027417">
    <property type="entry name" value="P-loop_NTPase"/>
</dbReference>
<dbReference type="InterPro" id="IPR006083">
    <property type="entry name" value="PRK/URK"/>
</dbReference>
<name>E0XTM3_9BACT</name>
<dbReference type="GO" id="GO:0005524">
    <property type="term" value="F:ATP binding"/>
    <property type="evidence" value="ECO:0007669"/>
    <property type="project" value="InterPro"/>
</dbReference>
<feature type="domain" description="Phosphoribulokinase/uridine kinase" evidence="1">
    <location>
        <begin position="51"/>
        <end position="169"/>
    </location>
</feature>
<organism evidence="2">
    <name type="scientific">uncultured nuHF1 cluster bacterium HF0130_31E21</name>
    <dbReference type="NCBI Taxonomy" id="710728"/>
    <lineage>
        <taxon>Bacteria</taxon>
        <taxon>environmental samples</taxon>
    </lineage>
</organism>
<protein>
    <recommendedName>
        <fullName evidence="1">Phosphoribulokinase/uridine kinase domain-containing protein</fullName>
    </recommendedName>
</protein>
<dbReference type="Gene3D" id="3.40.50.300">
    <property type="entry name" value="P-loop containing nucleotide triphosphate hydrolases"/>
    <property type="match status" value="1"/>
</dbReference>
<sequence>MLNTSEYCGLDWKKLMKGDIIIVEAHHYQVAEQIVTSLIASIKQIGRGYSISVAGESGSGKSETAKAIAEILEANDVGTVILQQDDYFIYPPKSNDAKRRQDISWVGPKEVKIDLLNSNITAFCKGATSIDKPLINYTLNNVKTECIDVSDSKVVIVEGTYTTLLDDVDTRIFIARNFNETREHRQKRNRADSELDHFTEQVLKIEHKIISTHCAHADIIINSDYSIFQNAQD</sequence>
<dbReference type="PANTHER" id="PTHR10285">
    <property type="entry name" value="URIDINE KINASE"/>
    <property type="match status" value="1"/>
</dbReference>
<dbReference type="EMBL" id="GU474873">
    <property type="protein sequence ID" value="ADI17764.1"/>
    <property type="molecule type" value="Genomic_DNA"/>
</dbReference>
<dbReference type="SUPFAM" id="SSF52540">
    <property type="entry name" value="P-loop containing nucleoside triphosphate hydrolases"/>
    <property type="match status" value="1"/>
</dbReference>
<reference evidence="2" key="1">
    <citation type="journal article" date="2011" name="Environ. Microbiol.">
        <title>Time-series analyses of Monterey Bay coastal microbial picoplankton using a 'genome proxy' microarray.</title>
        <authorList>
            <person name="Rich V.I."/>
            <person name="Pham V.D."/>
            <person name="Eppley J."/>
            <person name="Shi Y."/>
            <person name="DeLong E.F."/>
        </authorList>
    </citation>
    <scope>NUCLEOTIDE SEQUENCE</scope>
</reference>
<accession>E0XTM3</accession>
<evidence type="ECO:0000259" key="1">
    <source>
        <dbReference type="Pfam" id="PF00485"/>
    </source>
</evidence>
<evidence type="ECO:0000313" key="2">
    <source>
        <dbReference type="EMBL" id="ADI17764.1"/>
    </source>
</evidence>
<dbReference type="GO" id="GO:0016301">
    <property type="term" value="F:kinase activity"/>
    <property type="evidence" value="ECO:0007669"/>
    <property type="project" value="InterPro"/>
</dbReference>